<reference evidence="2 3" key="1">
    <citation type="journal article" date="2009" name="Nature">
        <title>Evolution of pathogenicity and sexual reproduction in eight Candida genomes.</title>
        <authorList>
            <person name="Butler G."/>
            <person name="Rasmussen M.D."/>
            <person name="Lin M.F."/>
            <person name="Santos M.A."/>
            <person name="Sakthikumar S."/>
            <person name="Munro C.A."/>
            <person name="Rheinbay E."/>
            <person name="Grabherr M."/>
            <person name="Forche A."/>
            <person name="Reedy J.L."/>
            <person name="Agrafioti I."/>
            <person name="Arnaud M.B."/>
            <person name="Bates S."/>
            <person name="Brown A.J."/>
            <person name="Brunke S."/>
            <person name="Costanzo M.C."/>
            <person name="Fitzpatrick D.A."/>
            <person name="de Groot P.W."/>
            <person name="Harris D."/>
            <person name="Hoyer L.L."/>
            <person name="Hube B."/>
            <person name="Klis F.M."/>
            <person name="Kodira C."/>
            <person name="Lennard N."/>
            <person name="Logue M.E."/>
            <person name="Martin R."/>
            <person name="Neiman A.M."/>
            <person name="Nikolaou E."/>
            <person name="Quail M.A."/>
            <person name="Quinn J."/>
            <person name="Santos M.C."/>
            <person name="Schmitzberger F.F."/>
            <person name="Sherlock G."/>
            <person name="Shah P."/>
            <person name="Silverstein K.A."/>
            <person name="Skrzypek M.S."/>
            <person name="Soll D."/>
            <person name="Staggs R."/>
            <person name="Stansfield I."/>
            <person name="Stumpf M.P."/>
            <person name="Sudbery P.E."/>
            <person name="Srikantha T."/>
            <person name="Zeng Q."/>
            <person name="Berman J."/>
            <person name="Berriman M."/>
            <person name="Heitman J."/>
            <person name="Gow N.A."/>
            <person name="Lorenz M.C."/>
            <person name="Birren B.W."/>
            <person name="Kellis M."/>
            <person name="Cuomo C.A."/>
        </authorList>
    </citation>
    <scope>NUCLEOTIDE SEQUENCE [LARGE SCALE GENOMIC DNA]</scope>
    <source>
        <strain evidence="2 3">ATCC 42720</strain>
    </source>
</reference>
<evidence type="ECO:0000313" key="3">
    <source>
        <dbReference type="Proteomes" id="UP000007703"/>
    </source>
</evidence>
<dbReference type="EMBL" id="CH408081">
    <property type="protein sequence ID" value="EEQ40950.1"/>
    <property type="molecule type" value="Genomic_DNA"/>
</dbReference>
<evidence type="ECO:0000313" key="2">
    <source>
        <dbReference type="EMBL" id="EEQ40950.1"/>
    </source>
</evidence>
<name>C4YAE0_CLAL4</name>
<organism evidence="2 3">
    <name type="scientific">Clavispora lusitaniae (strain ATCC 42720)</name>
    <name type="common">Yeast</name>
    <name type="synonym">Candida lusitaniae</name>
    <dbReference type="NCBI Taxonomy" id="306902"/>
    <lineage>
        <taxon>Eukaryota</taxon>
        <taxon>Fungi</taxon>
        <taxon>Dikarya</taxon>
        <taxon>Ascomycota</taxon>
        <taxon>Saccharomycotina</taxon>
        <taxon>Pichiomycetes</taxon>
        <taxon>Metschnikowiaceae</taxon>
        <taxon>Clavispora</taxon>
    </lineage>
</organism>
<protein>
    <submittedName>
        <fullName evidence="2">Uncharacterized protein</fullName>
    </submittedName>
</protein>
<accession>C4YAE0</accession>
<feature type="region of interest" description="Disordered" evidence="1">
    <location>
        <begin position="46"/>
        <end position="75"/>
    </location>
</feature>
<feature type="compositionally biased region" description="Low complexity" evidence="1">
    <location>
        <begin position="46"/>
        <end position="73"/>
    </location>
</feature>
<sequence length="281" mass="30648">MNAVDPYSSSSESMIRRLLRLSSSSYLAAPAAFTLCNLSAPRSKASSNASSSSSISGSSSSLATKSSSSSYSSPYVRSNRSYADSFRPGAGLSVSPNFSSCKRRFCSIWRRSLRSRRSCSSAARCFSIGSASVSVFKILSFFWMFFTACVNWRWVAVPVDAGSTSAVLVKMESFCNTSWSTWSRARKLSAKGKARKSKSSLPTFNDNRPSSHCTKWALDCFTISSLPALVYRQRRVFWFKSFSAITSFSMALASMALACRSRAFSATFALNSFGSNGWAST</sequence>
<dbReference type="AlphaFoldDB" id="C4YAE0"/>
<dbReference type="Proteomes" id="UP000007703">
    <property type="component" value="Unassembled WGS sequence"/>
</dbReference>
<dbReference type="InParanoid" id="C4YAE0"/>
<dbReference type="VEuPathDB" id="FungiDB:CLUG_05078"/>
<evidence type="ECO:0000256" key="1">
    <source>
        <dbReference type="SAM" id="MobiDB-lite"/>
    </source>
</evidence>
<dbReference type="HOGENOM" id="CLU_990467_0_0_1"/>
<dbReference type="KEGG" id="clu:CLUG_05078"/>
<gene>
    <name evidence="2" type="ORF">CLUG_05078</name>
</gene>
<proteinExistence type="predicted"/>